<comment type="caution">
    <text evidence="1">The sequence shown here is derived from an EMBL/GenBank/DDBJ whole genome shotgun (WGS) entry which is preliminary data.</text>
</comment>
<dbReference type="RefSeq" id="WP_310344900.1">
    <property type="nucleotide sequence ID" value="NZ_JAVDXO010000009.1"/>
</dbReference>
<organism evidence="1 2">
    <name type="scientific">Rhodoferax saidenbachensis</name>
    <dbReference type="NCBI Taxonomy" id="1484693"/>
    <lineage>
        <taxon>Bacteria</taxon>
        <taxon>Pseudomonadati</taxon>
        <taxon>Pseudomonadota</taxon>
        <taxon>Betaproteobacteria</taxon>
        <taxon>Burkholderiales</taxon>
        <taxon>Comamonadaceae</taxon>
        <taxon>Rhodoferax</taxon>
    </lineage>
</organism>
<sequence length="80" mass="8664">MSAIKRLAARAVSMRAVADNVPSPCSSVCRMGPSTGLCEGCFRSLDEIRDWSTSTDATKQQVWAAIARRIATAYPQEFPA</sequence>
<dbReference type="EMBL" id="JAVDXO010000009">
    <property type="protein sequence ID" value="MDR7308088.1"/>
    <property type="molecule type" value="Genomic_DNA"/>
</dbReference>
<dbReference type="Pfam" id="PF06945">
    <property type="entry name" value="DUF1289"/>
    <property type="match status" value="1"/>
</dbReference>
<evidence type="ECO:0000313" key="1">
    <source>
        <dbReference type="EMBL" id="MDR7308088.1"/>
    </source>
</evidence>
<dbReference type="PANTHER" id="PTHR35175:SF2">
    <property type="entry name" value="DUF1289 DOMAIN-CONTAINING PROTEIN"/>
    <property type="match status" value="1"/>
</dbReference>
<gene>
    <name evidence="1" type="ORF">J2X15_003397</name>
</gene>
<reference evidence="1 2" key="1">
    <citation type="submission" date="2023-07" db="EMBL/GenBank/DDBJ databases">
        <title>Sorghum-associated microbial communities from plants grown in Nebraska, USA.</title>
        <authorList>
            <person name="Schachtman D."/>
        </authorList>
    </citation>
    <scope>NUCLEOTIDE SEQUENCE [LARGE SCALE GENOMIC DNA]</scope>
    <source>
        <strain evidence="1 2">BE308</strain>
    </source>
</reference>
<protein>
    <submittedName>
        <fullName evidence="1">Fe-S protein YdhL (DUF1289 family)</fullName>
    </submittedName>
</protein>
<name>A0ABU1ZRS5_9BURK</name>
<keyword evidence="2" id="KW-1185">Reference proteome</keyword>
<proteinExistence type="predicted"/>
<accession>A0ABU1ZRS5</accession>
<dbReference type="PANTHER" id="PTHR35175">
    <property type="entry name" value="DUF1289 DOMAIN-CONTAINING PROTEIN"/>
    <property type="match status" value="1"/>
</dbReference>
<evidence type="ECO:0000313" key="2">
    <source>
        <dbReference type="Proteomes" id="UP001268089"/>
    </source>
</evidence>
<dbReference type="Proteomes" id="UP001268089">
    <property type="component" value="Unassembled WGS sequence"/>
</dbReference>
<dbReference type="InterPro" id="IPR010710">
    <property type="entry name" value="DUF1289"/>
</dbReference>